<feature type="compositionally biased region" description="Polar residues" evidence="3">
    <location>
        <begin position="874"/>
        <end position="897"/>
    </location>
</feature>
<name>A0A0G4GK60_9ALVE</name>
<feature type="compositionally biased region" description="Basic and acidic residues" evidence="3">
    <location>
        <begin position="3471"/>
        <end position="3480"/>
    </location>
</feature>
<feature type="compositionally biased region" description="Basic and acidic residues" evidence="3">
    <location>
        <begin position="3066"/>
        <end position="3079"/>
    </location>
</feature>
<feature type="compositionally biased region" description="Polar residues" evidence="3">
    <location>
        <begin position="1574"/>
        <end position="1584"/>
    </location>
</feature>
<feature type="compositionally biased region" description="Low complexity" evidence="3">
    <location>
        <begin position="1952"/>
        <end position="1962"/>
    </location>
</feature>
<dbReference type="VEuPathDB" id="CryptoDB:Cvel_4814"/>
<feature type="compositionally biased region" description="Basic and acidic residues" evidence="3">
    <location>
        <begin position="793"/>
        <end position="802"/>
    </location>
</feature>
<feature type="region of interest" description="Disordered" evidence="3">
    <location>
        <begin position="1611"/>
        <end position="1713"/>
    </location>
</feature>
<feature type="compositionally biased region" description="Low complexity" evidence="3">
    <location>
        <begin position="1560"/>
        <end position="1573"/>
    </location>
</feature>
<feature type="region of interest" description="Disordered" evidence="3">
    <location>
        <begin position="1741"/>
        <end position="1862"/>
    </location>
</feature>
<feature type="compositionally biased region" description="Acidic residues" evidence="3">
    <location>
        <begin position="4490"/>
        <end position="4504"/>
    </location>
</feature>
<feature type="compositionally biased region" description="Basic and acidic residues" evidence="3">
    <location>
        <begin position="1211"/>
        <end position="1221"/>
    </location>
</feature>
<feature type="compositionally biased region" description="Basic and acidic residues" evidence="3">
    <location>
        <begin position="3917"/>
        <end position="3960"/>
    </location>
</feature>
<dbReference type="InterPro" id="IPR003591">
    <property type="entry name" value="Leu-rich_rpt_typical-subtyp"/>
</dbReference>
<feature type="region of interest" description="Disordered" evidence="3">
    <location>
        <begin position="1942"/>
        <end position="1988"/>
    </location>
</feature>
<feature type="compositionally biased region" description="Polar residues" evidence="3">
    <location>
        <begin position="3513"/>
        <end position="3526"/>
    </location>
</feature>
<feature type="compositionally biased region" description="Gly residues" evidence="3">
    <location>
        <begin position="3268"/>
        <end position="3282"/>
    </location>
</feature>
<feature type="compositionally biased region" description="Low complexity" evidence="3">
    <location>
        <begin position="3811"/>
        <end position="3823"/>
    </location>
</feature>
<feature type="compositionally biased region" description="Basic and acidic residues" evidence="3">
    <location>
        <begin position="5543"/>
        <end position="5561"/>
    </location>
</feature>
<feature type="compositionally biased region" description="Basic and acidic residues" evidence="3">
    <location>
        <begin position="3667"/>
        <end position="3684"/>
    </location>
</feature>
<feature type="compositionally biased region" description="Polar residues" evidence="3">
    <location>
        <begin position="4075"/>
        <end position="4089"/>
    </location>
</feature>
<evidence type="ECO:0000256" key="3">
    <source>
        <dbReference type="SAM" id="MobiDB-lite"/>
    </source>
</evidence>
<dbReference type="Gene3D" id="3.80.10.10">
    <property type="entry name" value="Ribonuclease Inhibitor"/>
    <property type="match status" value="2"/>
</dbReference>
<feature type="compositionally biased region" description="Basic and acidic residues" evidence="3">
    <location>
        <begin position="4306"/>
        <end position="4316"/>
    </location>
</feature>
<feature type="region of interest" description="Disordered" evidence="3">
    <location>
        <begin position="2349"/>
        <end position="2649"/>
    </location>
</feature>
<feature type="compositionally biased region" description="Polar residues" evidence="3">
    <location>
        <begin position="2636"/>
        <end position="2649"/>
    </location>
</feature>
<feature type="compositionally biased region" description="Low complexity" evidence="3">
    <location>
        <begin position="3235"/>
        <end position="3245"/>
    </location>
</feature>
<feature type="compositionally biased region" description="Polar residues" evidence="3">
    <location>
        <begin position="954"/>
        <end position="980"/>
    </location>
</feature>
<feature type="region of interest" description="Disordered" evidence="3">
    <location>
        <begin position="529"/>
        <end position="596"/>
    </location>
</feature>
<dbReference type="SUPFAM" id="SSF52075">
    <property type="entry name" value="Outer arm dynein light chain 1"/>
    <property type="match status" value="1"/>
</dbReference>
<feature type="region of interest" description="Disordered" evidence="3">
    <location>
        <begin position="4856"/>
        <end position="5102"/>
    </location>
</feature>
<dbReference type="PANTHER" id="PTHR45617:SF169">
    <property type="entry name" value="LRRCT DOMAIN-CONTAINING PROTEIN"/>
    <property type="match status" value="1"/>
</dbReference>
<feature type="compositionally biased region" description="Basic residues" evidence="3">
    <location>
        <begin position="3047"/>
        <end position="3058"/>
    </location>
</feature>
<feature type="compositionally biased region" description="Basic residues" evidence="3">
    <location>
        <begin position="3534"/>
        <end position="3551"/>
    </location>
</feature>
<feature type="compositionally biased region" description="Polar residues" evidence="3">
    <location>
        <begin position="1670"/>
        <end position="1687"/>
    </location>
</feature>
<feature type="compositionally biased region" description="Polar residues" evidence="3">
    <location>
        <begin position="3093"/>
        <end position="3110"/>
    </location>
</feature>
<feature type="compositionally biased region" description="Basic and acidic residues" evidence="3">
    <location>
        <begin position="1418"/>
        <end position="1441"/>
    </location>
</feature>
<feature type="compositionally biased region" description="Acidic residues" evidence="3">
    <location>
        <begin position="4266"/>
        <end position="4305"/>
    </location>
</feature>
<feature type="compositionally biased region" description="Polar residues" evidence="3">
    <location>
        <begin position="4463"/>
        <end position="4475"/>
    </location>
</feature>
<feature type="region of interest" description="Disordered" evidence="3">
    <location>
        <begin position="3041"/>
        <end position="3135"/>
    </location>
</feature>
<sequence>MNLRTPRLEKEADAKVAEGAGLTSFPPVPREAVAVSLRNNRLTVVPLPIPTVGGTGTHGEEDEGAGDSEETAVPLSRLRCVELSRNRLVSLDGLWSCLSLDTLSASDNWLSAGSLVGIGTLKNLRVLRLSGNRLQSAAPWGRALRQLPLQVLDVSLNQISDICEHLICPLLEELQTASNNLTTLEFREKMPLLWKIDARDNNIQRVSCLRDFAPSLRELLLDDNRLGGSLSVEILSHEKLERIHAARGGVSSFGTEREKGRDKSPSSLASGKGGRGRSPSPVRVGGGVMRLSTQMSGRLKTPLLGLLDLSSNSLGQAPGFLDARRLTALSLRDNSIGDGGLAPLLGSSLVALSFLDMSMNRLRKLPPGFLSRLGCSRSLETLLVAENEVERAEDIADGLEGCTPSLLHLDLRGNPGCCPAVSGGGGAAGPPPGPVLDLLPENCWEAFVTVEELEGANEEAGLNSLSEEEAEACLRYRLILLAAAPALCTLDALVISPAERAIAQEAPSSPSPVQASHPDLEEKIRGEAAKMASPRDAGASYHRGASDSRGSLRAGGKAEDPKEARGSAKNSLSGPGGGGGRGTGPGRCMAGAEGGSSTTCVPPAALLVSPPQSSPAPLFPCTHSPHADGLVREYHQSNGGEAQNGEPAAYYEDSAAAVLGAEGIPLNGVFEHSQQTFLEETHPASAAVTAPGVAPPPVCLSSEEHWGVAAMSGPSAEVLPDSSFHVYSASELYAGPVVRGNVVGGVQRHAVVEGPFSSWRQVEEEEKSQQMHAASGESLREGTQTQAGGPEPSVREGSKEGTRLVPLEQQPDRSLPLDRSASLVASEVQRPGPLIGMETQGEGIVNEMAAPSGTASLRTGPRSEGKGGGGIDVPTSSVCSMPNNSVSARPSVGTNSIPPAGSIRLPSGSAPAASRVFPGPSIQGPSLARIPEDQNEGEEVGGAVGGSVAAPYSRVSSRQPPSATSAFNPSRLNSQSQQSRDPIAVTAAGDPATVQAQEQGAQRLAAGFSGFPFLPSRLPSRTHSQPPATRGKGGTEGNHLGPPASAAAPSPHHSLLTAPAAFERPPASSRPLPPSAKGNADTEVPQRPPDASGGPVLLETVVGDASNGVGVHSGGTTGGVSMKPSPHALTCPPAFSLLRGDGAASAGASFAAGSPHAVARSAPVVPGESRERLPIFGRGSTASVCVPSPSHAVPSPKGDSASVSAGPGAETSHREGVEGARVETQGAGGGYDEPVSGEPGAGGPRPFFEGGVEELEGRRQSRESIEAFWKSVADGGGLLPWPLPSGPPSRQASTRINEGGGTQAGPGGPGASRGVVESPVVNLAREGGLEGQQGKAEDAFVNLAREGGLEGQQGKAEDAFGMGIFFAASDSRVGGGGNPGGWRDEVEKEAANDGWVGGGGNELGTVSLGKVGGVSGKSDQRGEGEEKENPLRNDSLRRARCADGTFNTAHAPAASKAFTAPLPSHPSGVSPPPPFRSLPLAARGAAMASRLGASSGVFNPPSRGTPAERSNPMSTQMKEAEAAAARCMGVRGEVPTLDPAGADAFRLGLGGGGGNFQQEVSAGAVGSAQQGQQMTAHVHSQSLHQGRGGDDASRSLLRQREVDLHAAAMRRLSEAPTFRPAPVSGGGECTASPPLSPAEMPDASAPQNSFGGGGGVGSHLLPPRIRMHENSQSSDAVLMQTGENSVFSTSRAPPSACRSAPPALQGPKPMGPLQEMQSRLLNVSRGDTPAASLCLTAPPAVGHVGEDAGGARTDANGVSSSTRAAVPGAAHSAGPSASGRPSQGPPYESAGPGSVRNGVGQWQASRSDWSRVLPVSPETAKNETISLPGRNGAPASPHITPGVTSAVPPDSVSRCAGTSRDMQPLQLSLREESDGAQGRELAIVEGSGSRLLKGREVDAGGDPAAVGGDAMWVRTVAPGIPSVPGDGGLRITVRALPSEAAGPQLRRLGQNSRLVSSPPRRVLSPRRRHTEGADGPVGTCPFATTLGPGLTVEDRVPLSRSNEETGETLFVTVGGDGVVPRVTTSSSQMRTSKTPLPLANPLPGSVGVPEGMNPDPAVLPLCTCGHASPPKHNAGEGGRPPSGTTADWAVVESAFGSSPMGPPLAVSDRRPEPWRLGGQATSRAEVLYSARVASRCAQLNQLSSWQSGGVDGQGAEGTGRNGSPTVSACPRCSVGISVLPPSPQCQPHNLALALTAAPAASPSTPTPPECSLLLHAGPGPHSHRRTASLPRPLDVSRLPISQKGIVLAALHQRESGAASSLWPAVALFEHQRRERLSAAGGQDSQAAAAGGVLSLSPAARAAREAKAIAESLRGGRDAQGVPVPRQPWEEPCAELEGVPCLAEPGIALGAGAGGREDGGSVGRGRKGKKAPPPGTKIYSDLGGQGGLGLSRDESAGRLGSNHEGGGRHGSRDGQSLERSRSNLGAWGAAESLREGSGRGNGGSLTESPTRNLLFPSSPADAEAAAGETMEKEELSDLPNASSPFFPQREPPKRSASASARLGGGLQPPTLSSSSGLLSPGRPKRSTTVGGVPRSPNADFSPLPPGGIGRVKAAAADRVEGRLSREGGSLLPLRRASSGGGSGSGANRQMRSGRWSERERMRESDQQDRQPGSSRGPRTPPRSRASGFPGNGGAGSFSPSPLASPKQQAMSFLSRVAHGLGLDAREGGEEMLEGGEGFVEQSSHHQQSQSHSRLRPNAGGGSSKGARSIAAPPLAYQDSVPRSPSRSVSRKSRRPDEDPTAGPLSEGGGTEIFVGEGEGEQEFGGGGGQFEALGGESDGLAEPQSFRAASERPATSASRGREGSRRKSVGRSGGPPPPVGNAQGGMPGSVRSSTGRRVPSHSPSRPSQSEGHLLNLTARSGPAEPRRDDFDEGEFHGDEEGEEGYSEEQEEGNDREMFASRKDELSRSQSPAASGRLHRSPRERRGQSGRLEVPASPDSKRVSRSASRNANSSAAFSGPPQTQTGGGGGGTSPSPRSDRSPRVGGGIREEGVASVRRVSGSGSGREGSTRRALESVLSRAPAGSAVESQLATLRSVEDQIRELEEKRMQRKKSKSKLRGGKGTGGSRRREVLPDGDETVRSRPAAPRDPLAASFQFTQRSADVTPASASHSVSERASQRSHRGSGGDYAFSPLEEDEHAVGGIVDLVEEGLRHKPPQTPPGHPTRAKTFHSRGRKSDRPTGAGAGRGGLHSTWGGRRGGNEGAMVGEDYVHEGDDDLGFEPPIHVTDVYGKSTEVAASSRTATARSQGQGGTTRSKGSARVVRDRSGRLEGGLGGGAPSGGLRSGSSDGVQSLSVRGGGGVSGGQSCRDTAGSLHGNGGGKRRMDSDSETEGGCVVLQGTFRSAVPASSSVRVGGNETEVRAGPGRSFEYSTKGRLLRDKKPHSKVEGQNLSRSRTSRSSQVAQAPAAQPQQTPPPQEEVWSPPSFQPSEQEETPDGVFAFAEGTNAQSPAAASRGRGGGLHRSGEGVAAENTDRQRKDGVSESMSTRGRNDVGGGFEEGSDGYEGRLSEKSSGRQVTGQFSDHAQASSLLSQPRRSKKKKSLKRGQSHHSHSSLQRDSPSDAFSPSQSRLPAQAVSKSRGVGGMLIVGEAGGRVVEMEGEYEEEEEEIGYEKEGKKNHSSPPRSPSRVGSSTQQFSSRAPVSRSVSRSPQKQPTKDFETLEEPQGDDSQRPDRTPPFPFREDVTSRSQARTPVSGRRRRRRSRESPFESLQLTLSDKRGGQVEGLRRSGRSRSRRTGGQRERDAKVGGGSAGAGREGCQWTGDGGREVEWTEEREDRGEEGVEELGDTGGTPSSSASSLRAAPFPFPFPNFTPSASASAAPEAQYENESDAMWRKEKTSATKYLPPPIFLHEEEEDDDGVREGPAGLYDSETASRRRGGGRDGDNENEKDAFSSTHFPFPFAPPADTGAPPPFSESAQEKKIISRNESRKGETERVLSRGSPRENFKKRGEGDRHEERKRSAGSLIESYWAQQTQSRADGPRDMSDHELSKVKKSGRGRERERVGKDGQLRTVNSKNGRGGSPESLARLTASLISSPAASLPGVIVVAPVHRHTGGRRGDVSDRSFPNSYRRPLTASSSQGATSRTLRQTAEEGYKKNSRKRQAAEGGGAEGGSVRGRPREERSALHTGSGKVGEVGEAFGEDEHAEGWEEGGWGDGDEDEGERQRQAFRTPAFGADSRSLDEFGEEGDGGGGEFVLDSTGDRGRGDVQSTQKRRERPASSVGRSRSAWVRSAAASAGGVAASTTRSPSRGGGGANERGQGREPVESFEEEEAEEEESEVEFFGDQVEEEEEDEDEEDEEDEEELERLYRLRDEAVRGILQNLHNGEGEEKGVQEEEGDFSESEESEEDEKDQSPTQGRSRLDHSASVPPSRTIRSYPKIRPSSSPSPSASAAHTSPRRLASSSSPGSQKNLSSRRPQTQRHLSRSDDHSRSLRERGAPTPPPFSPAAASSQRRLSETRSRRNQSGRLTYASASPHQGPRGRSFRRASEDSEMMGEEMERETESDGCPRVALPLSPSGHKRPHQISAQSGRQASSSSCKGRGGKSKWIPAGRGEEAPYGPSLPAASLSSPNVPNQWPPPSPSLGGSPPPDTMPSPSKRHASGDPFLPPSRSPNQPGVSPHLPPDSVSVSVLCSRTLPARPQVSPHVPASFPAPHTVPVSLSPSAPRRSSPLFPSSQAHAQALSSSRLPDSHPTQTVLLPSVTFPVPPPPPPLVEPSSSIQKIGQSEARADLTTVRGRQETGSGPRTPAHSPHPTRLPLETRLASAASICFAPAPAHEAPRSEGIPVVRASEEGGTAATAVQQAGRLDFRRREAPTAAGGRREQSSEGALPNTETVGVPAADLGAWASRSRLPAGSLEKRLLHEQPPSASMGGGLETAVRAEAEAAVSGRERERGRSDHFSVSREGSAVVVAGAPLLPTPPTPPHFIPPSGASNENERIPRTTLLPSERGGVRKNPPLATLLDVSDDPDRRDRGPFPFSFQVERSRSRETCRERERKRERERQRVGTPTALEGNLGLRSSTIRGRCFSPPPPPSPSPGRPAEGPSPVGPPESDSSVVPPKGGIASTNTGGGNALQSPWKSRERSKSPLRTIQTERESQRASASLGTLLREARREIFREDPRPSSATLGASCDVQGVPFRPSARHGLLGFGGGSASFSCSSRLTQQPPVTLGDPNLTSLFSVHPAVRASAFESVESECSLTGEREKRVGAALSSRQPWGYTGDRGREGSAGPANEWIAADRGRAWAWEEAGRLISRRMREKAQENRARRMECLKGEVAARRRARRGGEGGVASPDMGCMVGGVEEEEGDRELRRRRVQEGEEDEWEMGDGTRSRALSPSALFESPLLDARRAKTTAPLPTSRNATGRAHSQTRGRGTVGERQRVPLREQQKQRVVEALPRQSFESSRVWAGGRRQRGRGLSRCAGPAVGRNIRVSLDRFLQGSESSDDGGRAASRAAFALASRSESRVDDRLPPPDSTAACVEIPVSPCLSMDSSGPVPGPLAAGTGPRLPFRHLLNQSRRREEEGHGGTGSAGRGKQVLVGGVKEMKNSNEGRQNRKTKVDGQAHSSRLLSLYEALSSSSAPPPLRGPSAPSMRPPRHTVSTE</sequence>
<feature type="compositionally biased region" description="Basic and acidic residues" evidence="3">
    <location>
        <begin position="1382"/>
        <end position="1391"/>
    </location>
</feature>
<feature type="compositionally biased region" description="Acidic residues" evidence="3">
    <location>
        <begin position="60"/>
        <end position="70"/>
    </location>
</feature>
<feature type="compositionally biased region" description="Basic and acidic residues" evidence="3">
    <location>
        <begin position="255"/>
        <end position="264"/>
    </location>
</feature>
<evidence type="ECO:0000256" key="2">
    <source>
        <dbReference type="ARBA" id="ARBA00022737"/>
    </source>
</evidence>
<feature type="compositionally biased region" description="Low complexity" evidence="3">
    <location>
        <begin position="3283"/>
        <end position="3294"/>
    </location>
</feature>
<feature type="region of interest" description="Disordered" evidence="3">
    <location>
        <begin position="760"/>
        <end position="820"/>
    </location>
</feature>
<feature type="compositionally biased region" description="Basic and acidic residues" evidence="3">
    <location>
        <begin position="556"/>
        <end position="566"/>
    </location>
</feature>
<feature type="compositionally biased region" description="Basic and acidic residues" evidence="3">
    <location>
        <begin position="3979"/>
        <end position="4009"/>
    </location>
</feature>
<feature type="compositionally biased region" description="Basic and acidic residues" evidence="3">
    <location>
        <begin position="3503"/>
        <end position="3512"/>
    </location>
</feature>
<feature type="region of interest" description="Disordered" evidence="3">
    <location>
        <begin position="5282"/>
        <end position="5333"/>
    </location>
</feature>
<feature type="region of interest" description="Disordered" evidence="3">
    <location>
        <begin position="5490"/>
        <end position="5602"/>
    </location>
</feature>
<feature type="compositionally biased region" description="Low complexity" evidence="3">
    <location>
        <begin position="1688"/>
        <end position="1703"/>
    </location>
</feature>
<feature type="compositionally biased region" description="Low complexity" evidence="3">
    <location>
        <begin position="3792"/>
        <end position="3803"/>
    </location>
</feature>
<feature type="region of interest" description="Disordered" evidence="3">
    <location>
        <begin position="251"/>
        <end position="285"/>
    </location>
</feature>
<feature type="compositionally biased region" description="Low complexity" evidence="3">
    <location>
        <begin position="1764"/>
        <end position="1786"/>
    </location>
</feature>
<feature type="compositionally biased region" description="Basic and acidic residues" evidence="3">
    <location>
        <begin position="2404"/>
        <end position="2420"/>
    </location>
</feature>
<feature type="compositionally biased region" description="Low complexity" evidence="3">
    <location>
        <begin position="3341"/>
        <end position="3352"/>
    </location>
</feature>
<feature type="region of interest" description="Disordered" evidence="3">
    <location>
        <begin position="852"/>
        <end position="1125"/>
    </location>
</feature>
<reference evidence="4" key="1">
    <citation type="submission" date="2014-11" db="EMBL/GenBank/DDBJ databases">
        <authorList>
            <person name="Otto D Thomas"/>
            <person name="Naeem Raeece"/>
        </authorList>
    </citation>
    <scope>NUCLEOTIDE SEQUENCE</scope>
</reference>
<proteinExistence type="predicted"/>
<feature type="compositionally biased region" description="Gly residues" evidence="3">
    <location>
        <begin position="2149"/>
        <end position="2160"/>
    </location>
</feature>
<dbReference type="EMBL" id="CDMZ01001292">
    <property type="protein sequence ID" value="CEM30296.1"/>
    <property type="molecule type" value="Genomic_DNA"/>
</dbReference>
<feature type="compositionally biased region" description="Low complexity" evidence="3">
    <location>
        <begin position="5565"/>
        <end position="5579"/>
    </location>
</feature>
<feature type="compositionally biased region" description="Gly residues" evidence="3">
    <location>
        <begin position="3746"/>
        <end position="3755"/>
    </location>
</feature>
<feature type="compositionally biased region" description="Low complexity" evidence="3">
    <location>
        <begin position="2610"/>
        <end position="2626"/>
    </location>
</feature>
<feature type="compositionally biased region" description="Basic and acidic residues" evidence="3">
    <location>
        <begin position="4982"/>
        <end position="5003"/>
    </location>
</feature>
<feature type="region of interest" description="Disordered" evidence="3">
    <location>
        <begin position="4050"/>
        <end position="4627"/>
    </location>
</feature>
<keyword evidence="1" id="KW-0433">Leucine-rich repeat</keyword>
<feature type="compositionally biased region" description="Basic and acidic residues" evidence="3">
    <location>
        <begin position="4424"/>
        <end position="4437"/>
    </location>
</feature>
<gene>
    <name evidence="4" type="ORF">Cvel_4814</name>
</gene>
<feature type="compositionally biased region" description="Basic and acidic residues" evidence="3">
    <location>
        <begin position="3879"/>
        <end position="3891"/>
    </location>
</feature>
<feature type="region of interest" description="Disordered" evidence="3">
    <location>
        <begin position="1370"/>
        <end position="1522"/>
    </location>
</feature>
<feature type="compositionally biased region" description="Basic and acidic residues" evidence="3">
    <location>
        <begin position="2593"/>
        <end position="2607"/>
    </location>
</feature>
<feature type="compositionally biased region" description="Low complexity" evidence="3">
    <location>
        <begin position="1039"/>
        <end position="1056"/>
    </location>
</feature>
<feature type="compositionally biased region" description="Basic and acidic residues" evidence="3">
    <location>
        <begin position="4806"/>
        <end position="4824"/>
    </location>
</feature>
<feature type="compositionally biased region" description="Basic and acidic residues" evidence="3">
    <location>
        <begin position="2863"/>
        <end position="2877"/>
    </location>
</feature>
<feature type="compositionally biased region" description="Gly residues" evidence="3">
    <location>
        <begin position="1298"/>
        <end position="1311"/>
    </location>
</feature>
<feature type="compositionally biased region" description="Basic and acidic residues" evidence="3">
    <location>
        <begin position="2975"/>
        <end position="2990"/>
    </location>
</feature>
<feature type="region of interest" description="Disordered" evidence="3">
    <location>
        <begin position="2663"/>
        <end position="3028"/>
    </location>
</feature>
<feature type="compositionally biased region" description="Low complexity" evidence="3">
    <location>
        <begin position="2566"/>
        <end position="2576"/>
    </location>
</feature>
<feature type="compositionally biased region" description="Polar residues" evidence="3">
    <location>
        <begin position="3552"/>
        <end position="3570"/>
    </location>
</feature>
<feature type="compositionally biased region" description="Basic and acidic residues" evidence="3">
    <location>
        <begin position="1587"/>
        <end position="1599"/>
    </location>
</feature>
<organism evidence="4">
    <name type="scientific">Chromera velia CCMP2878</name>
    <dbReference type="NCBI Taxonomy" id="1169474"/>
    <lineage>
        <taxon>Eukaryota</taxon>
        <taxon>Sar</taxon>
        <taxon>Alveolata</taxon>
        <taxon>Colpodellida</taxon>
        <taxon>Chromeraceae</taxon>
        <taxon>Chromera</taxon>
    </lineage>
</organism>
<feature type="compositionally biased region" description="Pro residues" evidence="3">
    <location>
        <begin position="4916"/>
        <end position="4926"/>
    </location>
</feature>
<dbReference type="InterPro" id="IPR001611">
    <property type="entry name" value="Leu-rich_rpt"/>
</dbReference>
<dbReference type="PANTHER" id="PTHR45617">
    <property type="entry name" value="LEUCINE RICH REPEAT FAMILY PROTEIN"/>
    <property type="match status" value="1"/>
</dbReference>
<evidence type="ECO:0000256" key="1">
    <source>
        <dbReference type="ARBA" id="ARBA00022614"/>
    </source>
</evidence>
<feature type="compositionally biased region" description="Pro residues" evidence="3">
    <location>
        <begin position="4575"/>
        <end position="4592"/>
    </location>
</feature>
<feature type="compositionally biased region" description="Basic and acidic residues" evidence="3">
    <location>
        <begin position="3764"/>
        <end position="3780"/>
    </location>
</feature>
<feature type="compositionally biased region" description="Low complexity" evidence="3">
    <location>
        <begin position="4561"/>
        <end position="4574"/>
    </location>
</feature>
<feature type="region of interest" description="Disordered" evidence="3">
    <location>
        <begin position="1279"/>
        <end position="1315"/>
    </location>
</feature>
<dbReference type="SMART" id="SM00369">
    <property type="entry name" value="LRR_TYP"/>
    <property type="match status" value="5"/>
</dbReference>
<feature type="compositionally biased region" description="Acidic residues" evidence="3">
    <location>
        <begin position="2878"/>
        <end position="2890"/>
    </location>
</feature>
<evidence type="ECO:0000313" key="4">
    <source>
        <dbReference type="EMBL" id="CEM30296.1"/>
    </source>
</evidence>
<feature type="compositionally biased region" description="Low complexity" evidence="3">
    <location>
        <begin position="4219"/>
        <end position="4243"/>
    </location>
</feature>
<feature type="compositionally biased region" description="Basic and acidic residues" evidence="3">
    <location>
        <begin position="2554"/>
        <end position="2564"/>
    </location>
</feature>
<dbReference type="PROSITE" id="PS51450">
    <property type="entry name" value="LRR"/>
    <property type="match status" value="1"/>
</dbReference>
<feature type="compositionally biased region" description="Polar residues" evidence="3">
    <location>
        <begin position="5355"/>
        <end position="5372"/>
    </location>
</feature>
<feature type="compositionally biased region" description="Polar residues" evidence="3">
    <location>
        <begin position="3386"/>
        <end position="3401"/>
    </location>
</feature>
<feature type="compositionally biased region" description="Low complexity" evidence="3">
    <location>
        <begin position="4656"/>
        <end position="4685"/>
    </location>
</feature>
<feature type="region of interest" description="Disordered" evidence="3">
    <location>
        <begin position="1550"/>
        <end position="1599"/>
    </location>
</feature>
<feature type="region of interest" description="Disordered" evidence="3">
    <location>
        <begin position="1181"/>
        <end position="1250"/>
    </location>
</feature>
<feature type="region of interest" description="Disordered" evidence="3">
    <location>
        <begin position="2145"/>
        <end position="2166"/>
    </location>
</feature>
<feature type="compositionally biased region" description="Gly residues" evidence="3">
    <location>
        <begin position="4106"/>
        <end position="4115"/>
    </location>
</feature>
<accession>A0A0G4GK60</accession>
<feature type="compositionally biased region" description="Basic residues" evidence="3">
    <location>
        <begin position="3727"/>
        <end position="3737"/>
    </location>
</feature>
<feature type="compositionally biased region" description="Low complexity" evidence="3">
    <location>
        <begin position="2943"/>
        <end position="2962"/>
    </location>
</feature>
<protein>
    <submittedName>
        <fullName evidence="4">Uncharacterized protein</fullName>
    </submittedName>
</protein>
<feature type="region of interest" description="Disordered" evidence="3">
    <location>
        <begin position="4639"/>
        <end position="4755"/>
    </location>
</feature>
<feature type="compositionally biased region" description="Low complexity" evidence="3">
    <location>
        <begin position="4526"/>
        <end position="4539"/>
    </location>
</feature>
<dbReference type="SUPFAM" id="SSF52058">
    <property type="entry name" value="L domain-like"/>
    <property type="match status" value="1"/>
</dbReference>
<feature type="compositionally biased region" description="Basic and acidic residues" evidence="3">
    <location>
        <begin position="3715"/>
        <end position="3726"/>
    </location>
</feature>
<dbReference type="InterPro" id="IPR032675">
    <property type="entry name" value="LRR_dom_sf"/>
</dbReference>
<feature type="compositionally biased region" description="Basic residues" evidence="3">
    <location>
        <begin position="3163"/>
        <end position="3174"/>
    </location>
</feature>
<feature type="compositionally biased region" description="Basic and acidic residues" evidence="3">
    <location>
        <begin position="4878"/>
        <end position="4901"/>
    </location>
</feature>
<feature type="region of interest" description="Disordered" evidence="3">
    <location>
        <begin position="4791"/>
        <end position="4837"/>
    </location>
</feature>
<keyword evidence="2" id="KW-0677">Repeat</keyword>
<feature type="compositionally biased region" description="Low complexity" evidence="3">
    <location>
        <begin position="2506"/>
        <end position="2520"/>
    </location>
</feature>
<feature type="compositionally biased region" description="Acidic residues" evidence="3">
    <location>
        <begin position="4335"/>
        <end position="4351"/>
    </location>
</feature>
<feature type="compositionally biased region" description="Basic and acidic residues" evidence="3">
    <location>
        <begin position="2891"/>
        <end position="2905"/>
    </location>
</feature>
<feature type="compositionally biased region" description="Gly residues" evidence="3">
    <location>
        <begin position="574"/>
        <end position="585"/>
    </location>
</feature>
<feature type="compositionally biased region" description="Low complexity" evidence="3">
    <location>
        <begin position="2835"/>
        <end position="2848"/>
    </location>
</feature>
<feature type="compositionally biased region" description="Low complexity" evidence="3">
    <location>
        <begin position="4382"/>
        <end position="4393"/>
    </location>
</feature>
<feature type="compositionally biased region" description="Low complexity" evidence="3">
    <location>
        <begin position="4793"/>
        <end position="4804"/>
    </location>
</feature>
<feature type="compositionally biased region" description="Pro residues" evidence="3">
    <location>
        <begin position="5027"/>
        <end position="5037"/>
    </location>
</feature>
<feature type="compositionally biased region" description="Polar residues" evidence="3">
    <location>
        <begin position="4401"/>
        <end position="4417"/>
    </location>
</feature>
<feature type="region of interest" description="Disordered" evidence="3">
    <location>
        <begin position="48"/>
        <end position="71"/>
    </location>
</feature>
<feature type="compositionally biased region" description="Gly residues" evidence="3">
    <location>
        <begin position="3580"/>
        <end position="3591"/>
    </location>
</feature>
<feature type="region of interest" description="Disordered" evidence="3">
    <location>
        <begin position="5351"/>
        <end position="5380"/>
    </location>
</feature>
<feature type="compositionally biased region" description="Pro residues" evidence="3">
    <location>
        <begin position="4704"/>
        <end position="4713"/>
    </location>
</feature>
<feature type="region of interest" description="Disordered" evidence="3">
    <location>
        <begin position="3147"/>
        <end position="4024"/>
    </location>
</feature>
<feature type="compositionally biased region" description="Acidic residues" evidence="3">
    <location>
        <begin position="3597"/>
        <end position="3608"/>
    </location>
</feature>
<feature type="compositionally biased region" description="Low complexity" evidence="3">
    <location>
        <begin position="3619"/>
        <end position="3649"/>
    </location>
</feature>